<protein>
    <submittedName>
        <fullName evidence="1">DUF3769 domain-containing protein</fullName>
    </submittedName>
</protein>
<dbReference type="InterPro" id="IPR022244">
    <property type="entry name" value="DUF3769"/>
</dbReference>
<dbReference type="PANTHER" id="PTHR30189">
    <property type="entry name" value="LPS-ASSEMBLY PROTEIN"/>
    <property type="match status" value="1"/>
</dbReference>
<dbReference type="RefSeq" id="WP_252664600.1">
    <property type="nucleotide sequence ID" value="NZ_CP098611.1"/>
</dbReference>
<gene>
    <name evidence="1" type="ORF">NEA10_06915</name>
</gene>
<dbReference type="Proteomes" id="UP001056708">
    <property type="component" value="Chromosome"/>
</dbReference>
<evidence type="ECO:0000313" key="2">
    <source>
        <dbReference type="Proteomes" id="UP001056708"/>
    </source>
</evidence>
<dbReference type="PANTHER" id="PTHR30189:SF1">
    <property type="entry name" value="LPS-ASSEMBLY PROTEIN LPTD"/>
    <property type="match status" value="1"/>
</dbReference>
<name>A0ABY5ATB1_9CYAN</name>
<reference evidence="1" key="1">
    <citation type="submission" date="2022-06" db="EMBL/GenBank/DDBJ databases">
        <title>Genome sequence of Phormidium yuhuli AB48 isolated from an industrial photobioreactor environment.</title>
        <authorList>
            <person name="Qiu Y."/>
            <person name="Noonan A.J.C."/>
            <person name="Dofher K."/>
            <person name="Koch M."/>
            <person name="Kieft B."/>
            <person name="Lin X."/>
            <person name="Ziels R.M."/>
            <person name="Hallam S.J."/>
        </authorList>
    </citation>
    <scope>NUCLEOTIDE SEQUENCE</scope>
    <source>
        <strain evidence="1">AB48</strain>
    </source>
</reference>
<dbReference type="Pfam" id="PF12600">
    <property type="entry name" value="DUF3769"/>
    <property type="match status" value="1"/>
</dbReference>
<accession>A0ABY5ATB1</accession>
<organism evidence="1 2">
    <name type="scientific">Phormidium yuhuli AB48</name>
    <dbReference type="NCBI Taxonomy" id="2940671"/>
    <lineage>
        <taxon>Bacteria</taxon>
        <taxon>Bacillati</taxon>
        <taxon>Cyanobacteriota</taxon>
        <taxon>Cyanophyceae</taxon>
        <taxon>Oscillatoriophycideae</taxon>
        <taxon>Oscillatoriales</taxon>
        <taxon>Oscillatoriaceae</taxon>
        <taxon>Phormidium</taxon>
        <taxon>Phormidium yuhuli</taxon>
    </lineage>
</organism>
<dbReference type="Gene3D" id="2.60.450.10">
    <property type="entry name" value="Lipopolysaccharide (LPS) transport protein A like domain"/>
    <property type="match status" value="1"/>
</dbReference>
<sequence>MVDVVSQEHLQSSDSAEFLPMLSPMEGEMLGLAGEGSAIAPPELSPDVHSELGLKSLGGESLMVEAEIEVSEEVSPLEWVPEKPLAQGTPEATPEVNGQTLQEPLELETPIEVTADYQEFDVERQIFTAVGNVVMRYRDSVLDADRLEVNLLTRMARAQGNVALTLPGQLLRGEEFRYNFVQQTGEIRQARGEVTSETRLESATGQEVGLIEMPDSTLLPVAVDARGLTDAPQSNRIREQQPLRVRPGSSVEVGVGGGPGFQDARGAGTINNFRFEAGEVMFTPEGWEAEDVSITNDPFSPPELEIRADRARWRSLDPLREELRLERPRLVFDDNFSIGIPRRRFIFDRRERQDPFFEIGYDGRDRGGVFLQRRVNLVETPEFSLSVTPQYFVEQAINEGNFVKLDNFGAVVRARGQFSPTTTLRADAELLSLDFGEFDTEEDLRASARLSQLVGDHTLTGEYSFRDRLFNGSLGFQTVHSSVGLVLASPQYLLGSTGISLNYQVGVNRIESDTDDLSLLEPVRENNRVSLTRYQGSVVLRRGFTLWQGEALPPTAEEGLRYTPTPVVPFVQAYVAARGIAGFYSSGDSETSLQGTVGVLAQFGNFSRNILDYTSLNVEYSETLGSGQSPFFFDRIVDPRVLRLGLVQQLYGPFRAGVQTAINLDSGENFSTNFTLEYSRRTYGVTLFVNPQQEIGGLSLRISDFDWNGNTRSFSNPERCAVRGGLRCTR</sequence>
<proteinExistence type="predicted"/>
<dbReference type="InterPro" id="IPR050218">
    <property type="entry name" value="LptD"/>
</dbReference>
<evidence type="ECO:0000313" key="1">
    <source>
        <dbReference type="EMBL" id="USR92443.1"/>
    </source>
</evidence>
<dbReference type="EMBL" id="CP098611">
    <property type="protein sequence ID" value="USR92443.1"/>
    <property type="molecule type" value="Genomic_DNA"/>
</dbReference>
<keyword evidence="2" id="KW-1185">Reference proteome</keyword>